<evidence type="ECO:0000256" key="5">
    <source>
        <dbReference type="ARBA" id="ARBA00022553"/>
    </source>
</evidence>
<dbReference type="InterPro" id="IPR050398">
    <property type="entry name" value="HssS/ArlS-like"/>
</dbReference>
<dbReference type="GO" id="GO:0005524">
    <property type="term" value="F:ATP binding"/>
    <property type="evidence" value="ECO:0007669"/>
    <property type="project" value="UniProtKB-KW"/>
</dbReference>
<dbReference type="CDD" id="cd06225">
    <property type="entry name" value="HAMP"/>
    <property type="match status" value="1"/>
</dbReference>
<dbReference type="InterPro" id="IPR003594">
    <property type="entry name" value="HATPase_dom"/>
</dbReference>
<keyword evidence="11 14" id="KW-1133">Transmembrane helix</keyword>
<evidence type="ECO:0000256" key="1">
    <source>
        <dbReference type="ARBA" id="ARBA00000085"/>
    </source>
</evidence>
<keyword evidence="7 14" id="KW-0812">Transmembrane</keyword>
<reference evidence="17 18" key="1">
    <citation type="submission" date="2024-11" db="EMBL/GenBank/DDBJ databases">
        <authorList>
            <person name="Heng Y.C."/>
            <person name="Lim A.C.H."/>
            <person name="Lee J.K.Y."/>
            <person name="Kittelmann S."/>
        </authorList>
    </citation>
    <scope>NUCLEOTIDE SEQUENCE [LARGE SCALE GENOMIC DNA]</scope>
    <source>
        <strain evidence="17 18">WILCCON 0114</strain>
    </source>
</reference>
<feature type="transmembrane region" description="Helical" evidence="14">
    <location>
        <begin position="167"/>
        <end position="184"/>
    </location>
</feature>
<evidence type="ECO:0000256" key="13">
    <source>
        <dbReference type="ARBA" id="ARBA00023136"/>
    </source>
</evidence>
<feature type="domain" description="HAMP" evidence="16">
    <location>
        <begin position="197"/>
        <end position="238"/>
    </location>
</feature>
<evidence type="ECO:0000256" key="12">
    <source>
        <dbReference type="ARBA" id="ARBA00023012"/>
    </source>
</evidence>
<keyword evidence="4" id="KW-1003">Cell membrane</keyword>
<evidence type="ECO:0000256" key="3">
    <source>
        <dbReference type="ARBA" id="ARBA00012438"/>
    </source>
</evidence>
<dbReference type="InterPro" id="IPR036097">
    <property type="entry name" value="HisK_dim/P_sf"/>
</dbReference>
<evidence type="ECO:0000256" key="8">
    <source>
        <dbReference type="ARBA" id="ARBA00022741"/>
    </source>
</evidence>
<keyword evidence="5" id="KW-0597">Phosphoprotein</keyword>
<keyword evidence="6" id="KW-0808">Transferase</keyword>
<dbReference type="SMART" id="SM00388">
    <property type="entry name" value="HisKA"/>
    <property type="match status" value="1"/>
</dbReference>
<sequence>MKVKVLGMQLKFFLTLVISFILSFLLVVVINKICIISKPNVQNYRASTYYLQNITAELISDLNNTSKNLDDYKKVLIKYELNNSKYNLHFTILDGNNIIYNSYPQNVSFNFNKAYGDTLKNFRTQNLNGYYNFAYKIPLEIGNKIMEIRLTAVPINYKQDASTLSDLTSAVIFLIFVIIIFYLLTLPRMAYINKICKGLNTIAKGNLDFKIEKKGRDELSNIAEYINHMSAELQNKIYKERELEDSKQQLITNVAHDIRSPLTSIIGFLELVQSKNYKSEEEMNRYVEISLRKAETMKSLTNDLFMFTKLNSKDLKFNFTTICFNDFIYQMIDEFEPDFDEHFLKFSSDIISEKLFVNVDIAMFMRAIQNLFSNALKYSLQPSEVKVSLTKENNNAIFSISNMCENINESNINMLFERFYRADESRFNPDNSSGLGLSITQNIITKHKGTIDVKYNDGIICFSVTMKTNKI</sequence>
<dbReference type="SMART" id="SM00387">
    <property type="entry name" value="HATPase_c"/>
    <property type="match status" value="1"/>
</dbReference>
<accession>A0ABW8TJZ5</accession>
<name>A0ABW8TJZ5_9CLOT</name>
<dbReference type="PANTHER" id="PTHR45528">
    <property type="entry name" value="SENSOR HISTIDINE KINASE CPXA"/>
    <property type="match status" value="1"/>
</dbReference>
<feature type="transmembrane region" description="Helical" evidence="14">
    <location>
        <begin position="12"/>
        <end position="30"/>
    </location>
</feature>
<dbReference type="SUPFAM" id="SSF158472">
    <property type="entry name" value="HAMP domain-like"/>
    <property type="match status" value="1"/>
</dbReference>
<dbReference type="EC" id="2.7.13.3" evidence="3"/>
<evidence type="ECO:0000313" key="18">
    <source>
        <dbReference type="Proteomes" id="UP001623592"/>
    </source>
</evidence>
<dbReference type="InterPro" id="IPR003660">
    <property type="entry name" value="HAMP_dom"/>
</dbReference>
<evidence type="ECO:0000256" key="2">
    <source>
        <dbReference type="ARBA" id="ARBA00004651"/>
    </source>
</evidence>
<dbReference type="SUPFAM" id="SSF47384">
    <property type="entry name" value="Homodimeric domain of signal transducing histidine kinase"/>
    <property type="match status" value="1"/>
</dbReference>
<dbReference type="InterPro" id="IPR036890">
    <property type="entry name" value="HATPase_C_sf"/>
</dbReference>
<keyword evidence="8" id="KW-0547">Nucleotide-binding</keyword>
<dbReference type="InterPro" id="IPR003661">
    <property type="entry name" value="HisK_dim/P_dom"/>
</dbReference>
<evidence type="ECO:0000256" key="9">
    <source>
        <dbReference type="ARBA" id="ARBA00022777"/>
    </source>
</evidence>
<dbReference type="PRINTS" id="PR00344">
    <property type="entry name" value="BCTRLSENSOR"/>
</dbReference>
<evidence type="ECO:0000313" key="17">
    <source>
        <dbReference type="EMBL" id="MFL0252566.1"/>
    </source>
</evidence>
<dbReference type="SUPFAM" id="SSF55874">
    <property type="entry name" value="ATPase domain of HSP90 chaperone/DNA topoisomerase II/histidine kinase"/>
    <property type="match status" value="1"/>
</dbReference>
<organism evidence="17 18">
    <name type="scientific">Clostridium neuense</name>
    <dbReference type="NCBI Taxonomy" id="1728934"/>
    <lineage>
        <taxon>Bacteria</taxon>
        <taxon>Bacillati</taxon>
        <taxon>Bacillota</taxon>
        <taxon>Clostridia</taxon>
        <taxon>Eubacteriales</taxon>
        <taxon>Clostridiaceae</taxon>
        <taxon>Clostridium</taxon>
    </lineage>
</organism>
<evidence type="ECO:0000256" key="4">
    <source>
        <dbReference type="ARBA" id="ARBA00022475"/>
    </source>
</evidence>
<comment type="catalytic activity">
    <reaction evidence="1">
        <text>ATP + protein L-histidine = ADP + protein N-phospho-L-histidine.</text>
        <dbReference type="EC" id="2.7.13.3"/>
    </reaction>
</comment>
<dbReference type="Gene3D" id="6.10.340.10">
    <property type="match status" value="1"/>
</dbReference>
<dbReference type="PROSITE" id="PS50885">
    <property type="entry name" value="HAMP"/>
    <property type="match status" value="1"/>
</dbReference>
<keyword evidence="18" id="KW-1185">Reference proteome</keyword>
<evidence type="ECO:0000256" key="10">
    <source>
        <dbReference type="ARBA" id="ARBA00022840"/>
    </source>
</evidence>
<dbReference type="CDD" id="cd00082">
    <property type="entry name" value="HisKA"/>
    <property type="match status" value="1"/>
</dbReference>
<evidence type="ECO:0000259" key="16">
    <source>
        <dbReference type="PROSITE" id="PS50885"/>
    </source>
</evidence>
<dbReference type="EMBL" id="JBJIAA010000018">
    <property type="protein sequence ID" value="MFL0252566.1"/>
    <property type="molecule type" value="Genomic_DNA"/>
</dbReference>
<dbReference type="Pfam" id="PF00512">
    <property type="entry name" value="HisKA"/>
    <property type="match status" value="1"/>
</dbReference>
<evidence type="ECO:0000256" key="14">
    <source>
        <dbReference type="SAM" id="Phobius"/>
    </source>
</evidence>
<dbReference type="PANTHER" id="PTHR45528:SF1">
    <property type="entry name" value="SENSOR HISTIDINE KINASE CPXA"/>
    <property type="match status" value="1"/>
</dbReference>
<dbReference type="InterPro" id="IPR004358">
    <property type="entry name" value="Sig_transdc_His_kin-like_C"/>
</dbReference>
<gene>
    <name evidence="17" type="ORF">ACJDT4_19315</name>
</gene>
<dbReference type="PROSITE" id="PS50109">
    <property type="entry name" value="HIS_KIN"/>
    <property type="match status" value="1"/>
</dbReference>
<evidence type="ECO:0000256" key="7">
    <source>
        <dbReference type="ARBA" id="ARBA00022692"/>
    </source>
</evidence>
<proteinExistence type="predicted"/>
<dbReference type="Gene3D" id="3.30.565.10">
    <property type="entry name" value="Histidine kinase-like ATPase, C-terminal domain"/>
    <property type="match status" value="1"/>
</dbReference>
<keyword evidence="13 14" id="KW-0472">Membrane</keyword>
<dbReference type="Pfam" id="PF02518">
    <property type="entry name" value="HATPase_c"/>
    <property type="match status" value="1"/>
</dbReference>
<evidence type="ECO:0000259" key="15">
    <source>
        <dbReference type="PROSITE" id="PS50109"/>
    </source>
</evidence>
<protein>
    <recommendedName>
        <fullName evidence="3">histidine kinase</fullName>
        <ecNumber evidence="3">2.7.13.3</ecNumber>
    </recommendedName>
</protein>
<dbReference type="CDD" id="cd00075">
    <property type="entry name" value="HATPase"/>
    <property type="match status" value="1"/>
</dbReference>
<dbReference type="Pfam" id="PF00672">
    <property type="entry name" value="HAMP"/>
    <property type="match status" value="1"/>
</dbReference>
<feature type="domain" description="Histidine kinase" evidence="15">
    <location>
        <begin position="253"/>
        <end position="470"/>
    </location>
</feature>
<keyword evidence="9" id="KW-0418">Kinase</keyword>
<evidence type="ECO:0000256" key="6">
    <source>
        <dbReference type="ARBA" id="ARBA00022679"/>
    </source>
</evidence>
<dbReference type="InterPro" id="IPR005467">
    <property type="entry name" value="His_kinase_dom"/>
</dbReference>
<comment type="caution">
    <text evidence="17">The sequence shown here is derived from an EMBL/GenBank/DDBJ whole genome shotgun (WGS) entry which is preliminary data.</text>
</comment>
<comment type="subcellular location">
    <subcellularLocation>
        <location evidence="2">Cell membrane</location>
        <topology evidence="2">Multi-pass membrane protein</topology>
    </subcellularLocation>
</comment>
<dbReference type="Gene3D" id="1.10.287.130">
    <property type="match status" value="1"/>
</dbReference>
<keyword evidence="12" id="KW-0902">Two-component regulatory system</keyword>
<evidence type="ECO:0000256" key="11">
    <source>
        <dbReference type="ARBA" id="ARBA00022989"/>
    </source>
</evidence>
<dbReference type="SMART" id="SM00304">
    <property type="entry name" value="HAMP"/>
    <property type="match status" value="1"/>
</dbReference>
<dbReference type="RefSeq" id="WP_406789220.1">
    <property type="nucleotide sequence ID" value="NZ_JBJIAA010000018.1"/>
</dbReference>
<dbReference type="Proteomes" id="UP001623592">
    <property type="component" value="Unassembled WGS sequence"/>
</dbReference>
<keyword evidence="10 17" id="KW-0067">ATP-binding</keyword>